<keyword evidence="2" id="KW-1185">Reference proteome</keyword>
<gene>
    <name evidence="1" type="ORF">GCM10017577_55920</name>
</gene>
<dbReference type="AlphaFoldDB" id="A0A9W6L7Q8"/>
<organism evidence="1 2">
    <name type="scientific">Pseudonocardia halophobica</name>
    <dbReference type="NCBI Taxonomy" id="29401"/>
    <lineage>
        <taxon>Bacteria</taxon>
        <taxon>Bacillati</taxon>
        <taxon>Actinomycetota</taxon>
        <taxon>Actinomycetes</taxon>
        <taxon>Pseudonocardiales</taxon>
        <taxon>Pseudonocardiaceae</taxon>
        <taxon>Pseudonocardia</taxon>
    </lineage>
</organism>
<accession>A0A9W6L7Q8</accession>
<name>A0A9W6L7Q8_9PSEU</name>
<reference evidence="1" key="2">
    <citation type="submission" date="2023-01" db="EMBL/GenBank/DDBJ databases">
        <authorList>
            <person name="Sun Q."/>
            <person name="Evtushenko L."/>
        </authorList>
    </citation>
    <scope>NUCLEOTIDE SEQUENCE</scope>
    <source>
        <strain evidence="1">VKM Ac-1069</strain>
    </source>
</reference>
<dbReference type="RefSeq" id="WP_037050657.1">
    <property type="nucleotide sequence ID" value="NZ_BAAAUZ010000032.1"/>
</dbReference>
<proteinExistence type="predicted"/>
<comment type="caution">
    <text evidence="1">The sequence shown here is derived from an EMBL/GenBank/DDBJ whole genome shotgun (WGS) entry which is preliminary data.</text>
</comment>
<evidence type="ECO:0000313" key="1">
    <source>
        <dbReference type="EMBL" id="GLL14445.1"/>
    </source>
</evidence>
<protein>
    <submittedName>
        <fullName evidence="1">Uncharacterized protein</fullName>
    </submittedName>
</protein>
<sequence>MIETDKPSARMTVTSVMLDDDGIVLSGYLLVLTNTATMAVLAPGASSTSRYVIDVLGPLPGAGAVLLAESTLTADTDHQVVCDTVIRHESAGLPVVAVVRHYTDVD</sequence>
<dbReference type="Proteomes" id="UP001143463">
    <property type="component" value="Unassembled WGS sequence"/>
</dbReference>
<evidence type="ECO:0000313" key="2">
    <source>
        <dbReference type="Proteomes" id="UP001143463"/>
    </source>
</evidence>
<reference evidence="1" key="1">
    <citation type="journal article" date="2014" name="Int. J. Syst. Evol. Microbiol.">
        <title>Complete genome sequence of Corynebacterium casei LMG S-19264T (=DSM 44701T), isolated from a smear-ripened cheese.</title>
        <authorList>
            <consortium name="US DOE Joint Genome Institute (JGI-PGF)"/>
            <person name="Walter F."/>
            <person name="Albersmeier A."/>
            <person name="Kalinowski J."/>
            <person name="Ruckert C."/>
        </authorList>
    </citation>
    <scope>NUCLEOTIDE SEQUENCE</scope>
    <source>
        <strain evidence="1">VKM Ac-1069</strain>
    </source>
</reference>
<dbReference type="EMBL" id="BSFQ01000032">
    <property type="protein sequence ID" value="GLL14445.1"/>
    <property type="molecule type" value="Genomic_DNA"/>
</dbReference>